<feature type="domain" description="TRIP4/RQT4 C2HC5-type zinc finger" evidence="2">
    <location>
        <begin position="232"/>
        <end position="281"/>
    </location>
</feature>
<keyword evidence="4" id="KW-1185">Reference proteome</keyword>
<dbReference type="OrthoDB" id="338816at2759"/>
<evidence type="ECO:0000256" key="1">
    <source>
        <dbReference type="SAM" id="MobiDB-lite"/>
    </source>
</evidence>
<feature type="compositionally biased region" description="Low complexity" evidence="1">
    <location>
        <begin position="85"/>
        <end position="104"/>
    </location>
</feature>
<dbReference type="AlphaFoldDB" id="A0A9Q3ETL5"/>
<dbReference type="GO" id="GO:0180022">
    <property type="term" value="C:RQC-trigger complex"/>
    <property type="evidence" value="ECO:0007669"/>
    <property type="project" value="InterPro"/>
</dbReference>
<accession>A0A9Q3ETL5</accession>
<feature type="compositionally biased region" description="Polar residues" evidence="1">
    <location>
        <begin position="172"/>
        <end position="190"/>
    </location>
</feature>
<feature type="region of interest" description="Disordered" evidence="1">
    <location>
        <begin position="73"/>
        <end position="122"/>
    </location>
</feature>
<dbReference type="GO" id="GO:0072344">
    <property type="term" value="P:rescue of stalled ribosome"/>
    <property type="evidence" value="ECO:0007669"/>
    <property type="project" value="InterPro"/>
</dbReference>
<dbReference type="Pfam" id="PF06221">
    <property type="entry name" value="zf-C2HC5"/>
    <property type="match status" value="1"/>
</dbReference>
<evidence type="ECO:0000313" key="4">
    <source>
        <dbReference type="Proteomes" id="UP000765509"/>
    </source>
</evidence>
<comment type="caution">
    <text evidence="3">The sequence shown here is derived from an EMBL/GenBank/DDBJ whole genome shotgun (WGS) entry which is preliminary data.</text>
</comment>
<protein>
    <recommendedName>
        <fullName evidence="2">TRIP4/RQT4 C2HC5-type zinc finger domain-containing protein</fullName>
    </recommendedName>
</protein>
<dbReference type="InterPro" id="IPR009349">
    <property type="entry name" value="TRIP4/RQT4_C2HC5_Znf"/>
</dbReference>
<organism evidence="3 4">
    <name type="scientific">Austropuccinia psidii MF-1</name>
    <dbReference type="NCBI Taxonomy" id="1389203"/>
    <lineage>
        <taxon>Eukaryota</taxon>
        <taxon>Fungi</taxon>
        <taxon>Dikarya</taxon>
        <taxon>Basidiomycota</taxon>
        <taxon>Pucciniomycotina</taxon>
        <taxon>Pucciniomycetes</taxon>
        <taxon>Pucciniales</taxon>
        <taxon>Sphaerophragmiaceae</taxon>
        <taxon>Austropuccinia</taxon>
    </lineage>
</organism>
<dbReference type="EMBL" id="AVOT02031427">
    <property type="protein sequence ID" value="MBW0524960.1"/>
    <property type="molecule type" value="Genomic_DNA"/>
</dbReference>
<feature type="region of interest" description="Disordered" evidence="1">
    <location>
        <begin position="172"/>
        <end position="193"/>
    </location>
</feature>
<dbReference type="Proteomes" id="UP000765509">
    <property type="component" value="Unassembled WGS sequence"/>
</dbReference>
<name>A0A9Q3ETL5_9BASI</name>
<feature type="compositionally biased region" description="Polar residues" evidence="1">
    <location>
        <begin position="330"/>
        <end position="340"/>
    </location>
</feature>
<proteinExistence type="predicted"/>
<gene>
    <name evidence="3" type="ORF">O181_064675</name>
</gene>
<sequence length="487" mass="53982">MADEANCKALMGFTGLDRETTSTQILPYLRKIENRDRLQEHLKSLLGEGREQAEFIRKYCAGRFRVQQTLSVAPKHKPKDNSAFPSLQSTSKPSTTPTSLFPSKARVKPKNQPLKLNPDRSLQPALGVDQTIQSNFGSSGNVYIKSRDNEEVIGKRGKQKNQRLYPSESSFITPVSQPSAVSQVKSTQPDPSEHYDIPLSQLLQSSLKELPRLSWILDCLRSSPTVQPQGTAKCFCAAKIHPLPTSPLPSQCSICGLIYCELKPPLGPCPSCNGLELLSTNLNLQETICNHFISKRDALLRMELEKYQKRLSQEKQAQAVAAKAEKSFPSLPSQAPSTKSRPLPSRDAPSKSYSTQLGGGASIEERIRIGYERLAQEPRPKAMSSTSHTVLKIEPKTGKAKIITTTKTAGQAKSKQKDLGLNEMLKLDQEVRKAWIDELDDGYRALNGLEPIIAVGRQCRIEKGVNQTNFTPFPEYIPIGVYTTDTH</sequence>
<feature type="region of interest" description="Disordered" evidence="1">
    <location>
        <begin position="321"/>
        <end position="358"/>
    </location>
</feature>
<dbReference type="GO" id="GO:0005634">
    <property type="term" value="C:nucleus"/>
    <property type="evidence" value="ECO:0007669"/>
    <property type="project" value="InterPro"/>
</dbReference>
<evidence type="ECO:0000259" key="2">
    <source>
        <dbReference type="Pfam" id="PF06221"/>
    </source>
</evidence>
<reference evidence="3" key="1">
    <citation type="submission" date="2021-03" db="EMBL/GenBank/DDBJ databases">
        <title>Draft genome sequence of rust myrtle Austropuccinia psidii MF-1, a brazilian biotype.</title>
        <authorList>
            <person name="Quecine M.C."/>
            <person name="Pachon D.M.R."/>
            <person name="Bonatelli M.L."/>
            <person name="Correr F.H."/>
            <person name="Franceschini L.M."/>
            <person name="Leite T.F."/>
            <person name="Margarido G.R.A."/>
            <person name="Almeida C.A."/>
            <person name="Ferrarezi J.A."/>
            <person name="Labate C.A."/>
        </authorList>
    </citation>
    <scope>NUCLEOTIDE SEQUENCE</scope>
    <source>
        <strain evidence="3">MF-1</strain>
    </source>
</reference>
<dbReference type="GO" id="GO:0008270">
    <property type="term" value="F:zinc ion binding"/>
    <property type="evidence" value="ECO:0007669"/>
    <property type="project" value="InterPro"/>
</dbReference>
<evidence type="ECO:0000313" key="3">
    <source>
        <dbReference type="EMBL" id="MBW0524960.1"/>
    </source>
</evidence>